<feature type="compositionally biased region" description="Polar residues" evidence="1">
    <location>
        <begin position="676"/>
        <end position="685"/>
    </location>
</feature>
<feature type="region of interest" description="Disordered" evidence="1">
    <location>
        <begin position="1013"/>
        <end position="1061"/>
    </location>
</feature>
<feature type="compositionally biased region" description="Basic and acidic residues" evidence="1">
    <location>
        <begin position="162"/>
        <end position="174"/>
    </location>
</feature>
<name>A0AAD4D6W7_9FUNG</name>
<feature type="compositionally biased region" description="Basic residues" evidence="1">
    <location>
        <begin position="2245"/>
        <end position="2256"/>
    </location>
</feature>
<feature type="compositionally biased region" description="Basic and acidic residues" evidence="1">
    <location>
        <begin position="44"/>
        <end position="56"/>
    </location>
</feature>
<feature type="region of interest" description="Disordered" evidence="1">
    <location>
        <begin position="1328"/>
        <end position="1391"/>
    </location>
</feature>
<feature type="compositionally biased region" description="Basic residues" evidence="1">
    <location>
        <begin position="1328"/>
        <end position="1350"/>
    </location>
</feature>
<organism evidence="2 3">
    <name type="scientific">Linnemannia exigua</name>
    <dbReference type="NCBI Taxonomy" id="604196"/>
    <lineage>
        <taxon>Eukaryota</taxon>
        <taxon>Fungi</taxon>
        <taxon>Fungi incertae sedis</taxon>
        <taxon>Mucoromycota</taxon>
        <taxon>Mortierellomycotina</taxon>
        <taxon>Mortierellomycetes</taxon>
        <taxon>Mortierellales</taxon>
        <taxon>Mortierellaceae</taxon>
        <taxon>Linnemannia</taxon>
    </lineage>
</organism>
<evidence type="ECO:0000256" key="1">
    <source>
        <dbReference type="SAM" id="MobiDB-lite"/>
    </source>
</evidence>
<evidence type="ECO:0000313" key="3">
    <source>
        <dbReference type="Proteomes" id="UP001194580"/>
    </source>
</evidence>
<feature type="compositionally biased region" description="Basic residues" evidence="1">
    <location>
        <begin position="624"/>
        <end position="635"/>
    </location>
</feature>
<keyword evidence="3" id="KW-1185">Reference proteome</keyword>
<feature type="region of interest" description="Disordered" evidence="1">
    <location>
        <begin position="1"/>
        <end position="68"/>
    </location>
</feature>
<feature type="region of interest" description="Disordered" evidence="1">
    <location>
        <begin position="340"/>
        <end position="360"/>
    </location>
</feature>
<feature type="region of interest" description="Disordered" evidence="1">
    <location>
        <begin position="623"/>
        <end position="645"/>
    </location>
</feature>
<feature type="compositionally biased region" description="Basic and acidic residues" evidence="1">
    <location>
        <begin position="943"/>
        <end position="963"/>
    </location>
</feature>
<feature type="compositionally biased region" description="Low complexity" evidence="1">
    <location>
        <begin position="2129"/>
        <end position="2149"/>
    </location>
</feature>
<feature type="region of interest" description="Disordered" evidence="1">
    <location>
        <begin position="1937"/>
        <end position="1963"/>
    </location>
</feature>
<feature type="compositionally biased region" description="Basic residues" evidence="1">
    <location>
        <begin position="1034"/>
        <end position="1048"/>
    </location>
</feature>
<feature type="compositionally biased region" description="Low complexity" evidence="1">
    <location>
        <begin position="138"/>
        <end position="147"/>
    </location>
</feature>
<feature type="compositionally biased region" description="Basic and acidic residues" evidence="1">
    <location>
        <begin position="1663"/>
        <end position="1688"/>
    </location>
</feature>
<feature type="compositionally biased region" description="Basic residues" evidence="1">
    <location>
        <begin position="1799"/>
        <end position="1823"/>
    </location>
</feature>
<dbReference type="EMBL" id="JAAAIL010001351">
    <property type="protein sequence ID" value="KAG0270369.1"/>
    <property type="molecule type" value="Genomic_DNA"/>
</dbReference>
<feature type="compositionally biased region" description="Basic and acidic residues" evidence="1">
    <location>
        <begin position="687"/>
        <end position="701"/>
    </location>
</feature>
<dbReference type="Proteomes" id="UP001194580">
    <property type="component" value="Unassembled WGS sequence"/>
</dbReference>
<feature type="region of interest" description="Disordered" evidence="1">
    <location>
        <begin position="786"/>
        <end position="861"/>
    </location>
</feature>
<feature type="compositionally biased region" description="Basic residues" evidence="1">
    <location>
        <begin position="2192"/>
        <end position="2213"/>
    </location>
</feature>
<feature type="compositionally biased region" description="Basic and acidic residues" evidence="1">
    <location>
        <begin position="1227"/>
        <end position="1237"/>
    </location>
</feature>
<feature type="region of interest" description="Disordered" evidence="1">
    <location>
        <begin position="1982"/>
        <end position="2057"/>
    </location>
</feature>
<sequence>MNSDTGYPASSKGRSDREESNMDSGHGSRSSKAEPMRVASMRPTDSEFRVAEREDGGTAQGKLPQRHEPFNASAHLLHVATFQPKQQPSLKATSALKPIPSKALHPVRAHRDPFNAPVHLFHSPGAAKTAPAQTLKLKAAAASKQQTVTPKKQQGALPKQQSADHKQHLQHSQAKDVDHYVHPTPEEEIAQQQHAEYRQRGNSHGHHAIAVPAHRPNKIKEDDDLDNPTDNHNHHRHQCDNDDCSDHDDSHHHLYHSENAPIQLPLKAKQTVHKANKLAPSIASQPARPHHDPFNAPAHLVHAAATSITHAHVTKLNAAALFKPKAATLFKPKAATLFKQQPAAPKRQVAPQQARHQAHSEDIDHYAHPTPEEDIAQQQHVKNRQRGNTDGHHAVAVPVHRDNKIKEDEDLEVSANHHNHHRHQCDDDDCSEHDDSHHHLHRSEKAPAQLHSHALVSQQKVAPAISRPAMGFARPTMSSSMKNRQALFYQQHQQHRQHHHVDPFNAPAHLIHAAAAASAPKKVPIATTPKQRSLAPHPKPFARPLLVAPKAAVKPSTPAPSRARPAALKNNQHHLLHEPFNAPAHLLHASNHNKLAPKFAAPTSKQKPSASHPAESFEQLGRSVGHRGHHPQHHMKPVEGPEYDIEGPLHLQSREEYILPRSWFIEPIQNASSINVANSNGTVGSTPKEETTEQQHAENRQRGNSQGHHAHAVPTHHNHKIPRHPENEDPMDHHNHYRHQYDDGTHVLQSNSANDSPMLNLGSLFSTVSSSGLGDYTYSDAVTHLRHRHRAPAAPKRSSRPRQVVTPEMNLGSLFAENEPQRRSKAPSQPHEHHNRSFGHHGHHAQQDLDPVEGPEYDIAGPSHLQSREEYLLPRSWFNEPMQNAPLIHIARNTPADLTLEDQEAIRHQENRQRGNSHDYTYSEAVTHKRHHHAAAAPMKLQKSREAALETQSHPREHLDRSFGHHGHHPQRDMNPLEAPEYDIEGPSHLHQREEYLLPRSWFSEPIQKASLSRIARATPADSASEDPTERLHQQNRQRGNSHGHHAHAVPAHRDHKFHHQHEYDDAIDKHDHFRHQPHGEDCAEHHDEFGNVLPTAVGDAPLTSLGYLFSAANSSGLGDYTYSEAVTHKRHHRAAAAPKKVQKPRKTLAPSQPRAYMNRSFGHHGHHPQQDLNPVEGPEYDIEGLSYHQSREEYLLPRSWFKEPIQNAPMVHITRTTLADSAPEDPAAHRHQENRQRGNSHGHHAHAVPAHRDHKFHHQHEFDDATDKHDHFRHQPHDENCGEHHDSFGNVLPTAVGDSPLTSLGHLFSAANASGLGKYTYAEAVSHRRRQRATAPHKRRAPLKPKRAFKSMSRPHLGRSFGHHGHHPQKDLNPVEGPEYDIEGPSHHQSREGYLLPRSWFNEPVQNAPSAHIAPATPADSSPEDPSARRHQENRQRGNSHGHHAHAVPTHRDHKFYHQHEYDDATDKHNHFRHQPHDENCGEHHDDFGNVLPTAAGEIPLLSLAHLFSAANSSGLGDYTYAEAVTHRRHFRPSVASKKHRRVIHKPQSSLLQPRQHLGRSYGHRGHHPQHDLNPVERPKYDIVGPLRQHQHHRKRREHTILPVAWFTEPLVIHITEKATATLVSAEEEAPARRHLENKRRGNSGGHHARAVPAHRSRKPVHNHDNDNATDKHDHFRHQPHDESCGTDYHDDLGNLRASAASDSPLLTLRKIFSAANSSCLGNYTYAEAVTHKRHAHSSSLAKPSKASKRSKPRKAMKPASALNRQHLGRSYGHRGHHAQKDLNPVEGPKYDIDGPPKNKRRGNSGGHHARAVPAHRPRKPVHNHDDDDATDKHDHFRHQPHGEYCGTDHHDELGNLRASAASDSPLLTLRKMFSAANSSCLGDYTYAEAVSHRHHHSQHHHARIHFAAVPKSHPQGDTTPEMNLGALFRETDSSFVHQQDSQHRSHDHHDRSFGHHGHHAQQNLNPAERFDYDIEGYQHHSNQQEQSDSAPSAGPKYSKDDVTTPEINIDDWYPEHEPQSHFSRQRAPIQQGKTHDTREHHAHSFGHHGHHAQHDMNPVKRFDYDIKGYQHHPNVREQKDKQLTDGFKGYKFTPPHLPTHGLRTRHSSTDLRQADPLSQYRPAGEYRSPLSQHRPSSSSNVSHSHSSTGNLDIRPFEIRIALATLSSHHASGPSTPAPAPALQGKEQSKKERKLAMKAHRQSIRKLRKSQARSHSLLSQAPGPAPYRPHGAMDDDVYVEAVKQHSKHHAPYPDS</sequence>
<feature type="compositionally biased region" description="Basic residues" evidence="1">
    <location>
        <begin position="2042"/>
        <end position="2053"/>
    </location>
</feature>
<feature type="region of interest" description="Disordered" evidence="1">
    <location>
        <begin position="1264"/>
        <end position="1287"/>
    </location>
</feature>
<feature type="compositionally biased region" description="Basic and acidic residues" evidence="1">
    <location>
        <begin position="1942"/>
        <end position="1955"/>
    </location>
</feature>
<feature type="compositionally biased region" description="Polar residues" evidence="1">
    <location>
        <begin position="1982"/>
        <end position="1992"/>
    </location>
</feature>
<feature type="compositionally biased region" description="Basic residues" evidence="1">
    <location>
        <begin position="1747"/>
        <end position="1758"/>
    </location>
</feature>
<feature type="region of interest" description="Disordered" evidence="1">
    <location>
        <begin position="2170"/>
        <end position="2256"/>
    </location>
</feature>
<feature type="compositionally biased region" description="Basic residues" evidence="1">
    <location>
        <begin position="1637"/>
        <end position="1662"/>
    </location>
</feature>
<feature type="region of interest" description="Disordered" evidence="1">
    <location>
        <begin position="138"/>
        <end position="174"/>
    </location>
</feature>
<feature type="region of interest" description="Disordered" evidence="1">
    <location>
        <begin position="1735"/>
        <end position="1837"/>
    </location>
</feature>
<evidence type="ECO:0000313" key="2">
    <source>
        <dbReference type="EMBL" id="KAG0270369.1"/>
    </source>
</evidence>
<feature type="region of interest" description="Disordered" evidence="1">
    <location>
        <begin position="1411"/>
        <end position="1448"/>
    </location>
</feature>
<feature type="region of interest" description="Disordered" evidence="1">
    <location>
        <begin position="676"/>
        <end position="738"/>
    </location>
</feature>
<feature type="compositionally biased region" description="Basic and acidic residues" evidence="1">
    <location>
        <begin position="1824"/>
        <end position="1836"/>
    </location>
</feature>
<protein>
    <submittedName>
        <fullName evidence="2">Uncharacterized protein</fullName>
    </submittedName>
</protein>
<feature type="region of interest" description="Disordered" evidence="1">
    <location>
        <begin position="1222"/>
        <end position="1248"/>
    </location>
</feature>
<feature type="compositionally biased region" description="Basic residues" evidence="1">
    <location>
        <begin position="708"/>
        <end position="722"/>
    </location>
</feature>
<feature type="region of interest" description="Disordered" evidence="1">
    <location>
        <begin position="2088"/>
        <end position="2152"/>
    </location>
</feature>
<accession>A0AAD4D6W7</accession>
<feature type="compositionally biased region" description="Basic and acidic residues" evidence="1">
    <location>
        <begin position="723"/>
        <end position="738"/>
    </location>
</feature>
<feature type="compositionally biased region" description="Basic residues" evidence="1">
    <location>
        <begin position="833"/>
        <end position="844"/>
    </location>
</feature>
<feature type="non-terminal residue" evidence="2">
    <location>
        <position position="1"/>
    </location>
</feature>
<feature type="region of interest" description="Disordered" evidence="1">
    <location>
        <begin position="416"/>
        <end position="443"/>
    </location>
</feature>
<feature type="region of interest" description="Disordered" evidence="1">
    <location>
        <begin position="188"/>
        <end position="244"/>
    </location>
</feature>
<reference evidence="2" key="1">
    <citation type="journal article" date="2020" name="Fungal Divers.">
        <title>Resolving the Mortierellaceae phylogeny through synthesis of multi-gene phylogenetics and phylogenomics.</title>
        <authorList>
            <person name="Vandepol N."/>
            <person name="Liber J."/>
            <person name="Desiro A."/>
            <person name="Na H."/>
            <person name="Kennedy M."/>
            <person name="Barry K."/>
            <person name="Grigoriev I.V."/>
            <person name="Miller A.N."/>
            <person name="O'Donnell K."/>
            <person name="Stajich J.E."/>
            <person name="Bonito G."/>
        </authorList>
    </citation>
    <scope>NUCLEOTIDE SEQUENCE</scope>
    <source>
        <strain evidence="2">NRRL 28262</strain>
    </source>
</reference>
<gene>
    <name evidence="2" type="ORF">BGZ95_001717</name>
</gene>
<comment type="caution">
    <text evidence="2">The sequence shown here is derived from an EMBL/GenBank/DDBJ whole genome shotgun (WGS) entry which is preliminary data.</text>
</comment>
<feature type="compositionally biased region" description="Basic and acidic residues" evidence="1">
    <location>
        <begin position="1427"/>
        <end position="1437"/>
    </location>
</feature>
<feature type="region of interest" description="Disordered" evidence="1">
    <location>
        <begin position="1627"/>
        <end position="1688"/>
    </location>
</feature>
<proteinExistence type="predicted"/>
<feature type="region of interest" description="Disordered" evidence="1">
    <location>
        <begin position="942"/>
        <end position="974"/>
    </location>
</feature>